<accession>A0ABV3QJG7</accession>
<comment type="caution">
    <text evidence="1">The sequence shown here is derived from an EMBL/GenBank/DDBJ whole genome shotgun (WGS) entry which is preliminary data.</text>
</comment>
<evidence type="ECO:0000313" key="1">
    <source>
        <dbReference type="EMBL" id="MEW9573832.1"/>
    </source>
</evidence>
<keyword evidence="2" id="KW-1185">Reference proteome</keyword>
<gene>
    <name evidence="1" type="ORF">ABQJ54_18935</name>
</gene>
<proteinExistence type="predicted"/>
<protein>
    <submittedName>
        <fullName evidence="1">Uncharacterized protein</fullName>
    </submittedName>
</protein>
<reference evidence="1 2" key="1">
    <citation type="submission" date="2024-06" db="EMBL/GenBank/DDBJ databases">
        <authorList>
            <person name="Woo H."/>
        </authorList>
    </citation>
    <scope>NUCLEOTIDE SEQUENCE [LARGE SCALE GENOMIC DNA]</scope>
    <source>
        <strain evidence="1 2">Si-c</strain>
    </source>
</reference>
<dbReference type="EMBL" id="JBFOHK010000007">
    <property type="protein sequence ID" value="MEW9573832.1"/>
    <property type="molecule type" value="Genomic_DNA"/>
</dbReference>
<dbReference type="Proteomes" id="UP001556220">
    <property type="component" value="Unassembled WGS sequence"/>
</dbReference>
<name>A0ABV3QJG7_9GAMM</name>
<organism evidence="1 2">
    <name type="scientific">Rhodanobacter lycopersici</name>
    <dbReference type="NCBI Taxonomy" id="3162487"/>
    <lineage>
        <taxon>Bacteria</taxon>
        <taxon>Pseudomonadati</taxon>
        <taxon>Pseudomonadota</taxon>
        <taxon>Gammaproteobacteria</taxon>
        <taxon>Lysobacterales</taxon>
        <taxon>Rhodanobacteraceae</taxon>
        <taxon>Rhodanobacter</taxon>
    </lineage>
</organism>
<evidence type="ECO:0000313" key="2">
    <source>
        <dbReference type="Proteomes" id="UP001556220"/>
    </source>
</evidence>
<sequence length="150" mass="17592">MELMLALMGKDSTNRQLTRACESDRKNAVHRSIYRLICVANFDHFINTYDTAFARSLMYDIKSRLRHLEIHEFANVSIDSCNERLYLRVSFTDEYNIDEHLFDEMIAMTVSSRPFVINGQDVIADIAIHRIEPRFESIRPPYVALENMEI</sequence>
<dbReference type="RefSeq" id="WP_367855892.1">
    <property type="nucleotide sequence ID" value="NZ_JBFOHK010000007.1"/>
</dbReference>